<dbReference type="GO" id="GO:0000978">
    <property type="term" value="F:RNA polymerase II cis-regulatory region sequence-specific DNA binding"/>
    <property type="evidence" value="ECO:0007669"/>
    <property type="project" value="InterPro"/>
</dbReference>
<reference evidence="10" key="2">
    <citation type="submission" date="2021-01" db="EMBL/GenBank/DDBJ databases">
        <authorList>
            <person name="Schikora-Tamarit M.A."/>
        </authorList>
    </citation>
    <scope>NUCLEOTIDE SEQUENCE</scope>
    <source>
        <strain evidence="10">CBS6075</strain>
    </source>
</reference>
<proteinExistence type="predicted"/>
<keyword evidence="2" id="KW-0479">Metal-binding</keyword>
<reference evidence="10" key="1">
    <citation type="journal article" date="2021" name="Open Biol.">
        <title>Shared evolutionary footprints suggest mitochondrial oxidative damage underlies multiple complex I losses in fungi.</title>
        <authorList>
            <person name="Schikora-Tamarit M.A."/>
            <person name="Marcet-Houben M."/>
            <person name="Nosek J."/>
            <person name="Gabaldon T."/>
        </authorList>
    </citation>
    <scope>NUCLEOTIDE SEQUENCE</scope>
    <source>
        <strain evidence="10">CBS6075</strain>
    </source>
</reference>
<comment type="caution">
    <text evidence="10">The sequence shown here is derived from an EMBL/GenBank/DDBJ whole genome shotgun (WGS) entry which is preliminary data.</text>
</comment>
<feature type="region of interest" description="Disordered" evidence="8">
    <location>
        <begin position="672"/>
        <end position="691"/>
    </location>
</feature>
<protein>
    <recommendedName>
        <fullName evidence="9">C2H2-type domain-containing protein</fullName>
    </recommendedName>
</protein>
<evidence type="ECO:0000256" key="5">
    <source>
        <dbReference type="ARBA" id="ARBA00022833"/>
    </source>
</evidence>
<dbReference type="PROSITE" id="PS50157">
    <property type="entry name" value="ZINC_FINGER_C2H2_2"/>
    <property type="match status" value="2"/>
</dbReference>
<keyword evidence="11" id="KW-1185">Reference proteome</keyword>
<keyword evidence="5" id="KW-0862">Zinc</keyword>
<feature type="compositionally biased region" description="Basic and acidic residues" evidence="8">
    <location>
        <begin position="706"/>
        <end position="719"/>
    </location>
</feature>
<evidence type="ECO:0000256" key="4">
    <source>
        <dbReference type="ARBA" id="ARBA00022771"/>
    </source>
</evidence>
<feature type="region of interest" description="Disordered" evidence="8">
    <location>
        <begin position="625"/>
        <end position="647"/>
    </location>
</feature>
<feature type="domain" description="C2H2-type" evidence="9">
    <location>
        <begin position="33"/>
        <end position="56"/>
    </location>
</feature>
<dbReference type="PROSITE" id="PS00028">
    <property type="entry name" value="ZINC_FINGER_C2H2_1"/>
    <property type="match status" value="2"/>
</dbReference>
<dbReference type="GO" id="GO:0005634">
    <property type="term" value="C:nucleus"/>
    <property type="evidence" value="ECO:0007669"/>
    <property type="project" value="UniProtKB-SubCell"/>
</dbReference>
<dbReference type="PANTHER" id="PTHR40626">
    <property type="entry name" value="MIP31509P"/>
    <property type="match status" value="1"/>
</dbReference>
<dbReference type="Pfam" id="PF00096">
    <property type="entry name" value="zf-C2H2"/>
    <property type="match status" value="1"/>
</dbReference>
<feature type="compositionally biased region" description="Polar residues" evidence="8">
    <location>
        <begin position="625"/>
        <end position="638"/>
    </location>
</feature>
<evidence type="ECO:0000256" key="6">
    <source>
        <dbReference type="ARBA" id="ARBA00023242"/>
    </source>
</evidence>
<accession>A0A9P8P4U9</accession>
<feature type="domain" description="C2H2-type" evidence="9">
    <location>
        <begin position="5"/>
        <end position="32"/>
    </location>
</feature>
<dbReference type="RefSeq" id="XP_046060737.1">
    <property type="nucleotide sequence ID" value="XM_046204722.1"/>
</dbReference>
<dbReference type="GO" id="GO:0000785">
    <property type="term" value="C:chromatin"/>
    <property type="evidence" value="ECO:0007669"/>
    <property type="project" value="TreeGrafter"/>
</dbReference>
<feature type="region of interest" description="Disordered" evidence="8">
    <location>
        <begin position="852"/>
        <end position="916"/>
    </location>
</feature>
<evidence type="ECO:0000259" key="9">
    <source>
        <dbReference type="PROSITE" id="PS50157"/>
    </source>
</evidence>
<name>A0A9P8P4U9_9ASCO</name>
<feature type="region of interest" description="Disordered" evidence="8">
    <location>
        <begin position="696"/>
        <end position="719"/>
    </location>
</feature>
<gene>
    <name evidence="10" type="ORF">OGAPHI_003719</name>
</gene>
<dbReference type="GeneID" id="70235684"/>
<feature type="compositionally biased region" description="Polar residues" evidence="8">
    <location>
        <begin position="79"/>
        <end position="101"/>
    </location>
</feature>
<dbReference type="InterPro" id="IPR013087">
    <property type="entry name" value="Znf_C2H2_type"/>
</dbReference>
<dbReference type="InterPro" id="IPR051059">
    <property type="entry name" value="VerF-like"/>
</dbReference>
<feature type="region of interest" description="Disordered" evidence="8">
    <location>
        <begin position="75"/>
        <end position="106"/>
    </location>
</feature>
<evidence type="ECO:0000256" key="2">
    <source>
        <dbReference type="ARBA" id="ARBA00022723"/>
    </source>
</evidence>
<dbReference type="InterPro" id="IPR036236">
    <property type="entry name" value="Znf_C2H2_sf"/>
</dbReference>
<evidence type="ECO:0000313" key="11">
    <source>
        <dbReference type="Proteomes" id="UP000769157"/>
    </source>
</evidence>
<evidence type="ECO:0000313" key="10">
    <source>
        <dbReference type="EMBL" id="KAH3665533.1"/>
    </source>
</evidence>
<dbReference type="Proteomes" id="UP000769157">
    <property type="component" value="Unassembled WGS sequence"/>
</dbReference>
<evidence type="ECO:0000256" key="1">
    <source>
        <dbReference type="ARBA" id="ARBA00004123"/>
    </source>
</evidence>
<evidence type="ECO:0000256" key="8">
    <source>
        <dbReference type="SAM" id="MobiDB-lite"/>
    </source>
</evidence>
<dbReference type="OrthoDB" id="654211at2759"/>
<keyword evidence="4 7" id="KW-0863">Zinc-finger</keyword>
<dbReference type="PANTHER" id="PTHR40626:SF34">
    <property type="entry name" value="ZINC FINGER PROTEIN YGR067C"/>
    <property type="match status" value="1"/>
</dbReference>
<dbReference type="GO" id="GO:0008270">
    <property type="term" value="F:zinc ion binding"/>
    <property type="evidence" value="ECO:0007669"/>
    <property type="project" value="UniProtKB-KW"/>
</dbReference>
<organism evidence="10 11">
    <name type="scientific">Ogataea philodendri</name>
    <dbReference type="NCBI Taxonomy" id="1378263"/>
    <lineage>
        <taxon>Eukaryota</taxon>
        <taxon>Fungi</taxon>
        <taxon>Dikarya</taxon>
        <taxon>Ascomycota</taxon>
        <taxon>Saccharomycotina</taxon>
        <taxon>Pichiomycetes</taxon>
        <taxon>Pichiales</taxon>
        <taxon>Pichiaceae</taxon>
        <taxon>Ogataea</taxon>
    </lineage>
</organism>
<dbReference type="SUPFAM" id="SSF57667">
    <property type="entry name" value="beta-beta-alpha zinc fingers"/>
    <property type="match status" value="1"/>
</dbReference>
<dbReference type="SMART" id="SM00355">
    <property type="entry name" value="ZnF_C2H2"/>
    <property type="match status" value="2"/>
</dbReference>
<dbReference type="GO" id="GO:0000981">
    <property type="term" value="F:DNA-binding transcription factor activity, RNA polymerase II-specific"/>
    <property type="evidence" value="ECO:0007669"/>
    <property type="project" value="InterPro"/>
</dbReference>
<comment type="subcellular location">
    <subcellularLocation>
        <location evidence="1">Nucleus</location>
    </subcellularLocation>
</comment>
<sequence length="916" mass="104314">MTKRYICQFCARSFSRSEHKLRHERSHTREKPFQCSICKNGFVRRDLLQRHLRTVHGLVLKHNIDDNISTKDELLKSPTGASDSGPVNLQLSAIPNSPNEAESTEDSSALIAEKTITSLLTLSNKFGYLDLKLNCSVGKYIIAFGSCKKWQANLPSINLSKLQGLSDTDEMLYLIICLGACRMNEFDDASLMFNRSWDIMIEKISDSKINYNSGPSFNKFVNHLIILGHVYLHYFVDFFNSPSQTSQQLCKKIAIPIDVLFDYLNNIISTYLTNVENEASKDTHKSPSPPNTSVHDANSFYWHAYLLLSEYSFVYNKSPSSLHLYLLNKPLPDEFSETQGSFEETLGQMINNLSLISSSFPNFVNHNNLSLKEKAIIAGLMNELQMVKFNEINKLNKNVILQQGLFKDNKNFLHNAIILANKNFNVSGKPTSQFDEEFVQLLSVVKRRLLLNCPLKFTDLLMNYLVIPKSDSNWILLALTLKEFLFETESLINDKNFLNSDKPIIEFDLSKLINVIHTDGNSPAPSTELTDEEVYKNLHQFMNTPFNGDFIVNNNLGITMLPCLLLSLVFDEEGLVDNRKLLNLPENKLVMVEFIMGNFLVLIRILNFFKKKYFMDVSIGKNWPRTEQTQDYPANESNNSDEDDPSIDNEEESIILAVIFFVINELGCNHNEKPAPTGGRRRANSISIGEFNNNNDKLKKLINSPKDSKSNSNKQEHSIKSQLASDTKFQFIVRNIQICFGRWLKLFTNRYHQIDRFLRILNKVLEDDIYSKASDKTSANGSYNLEVFNLISAQQPQSIDHQQYAVQNLRYNGASGLAINDPLYLHHHSTDYISQHKFPGYTSLHFQRSLSPTASSSILPNKDDDRVMLPPLSRNSRQLPNPLRSPYTDPRPATGATEGLSDLLHAASNGPDYEKR</sequence>
<dbReference type="AlphaFoldDB" id="A0A9P8P4U9"/>
<keyword evidence="6" id="KW-0539">Nucleus</keyword>
<dbReference type="EMBL" id="JAEUBE010000295">
    <property type="protein sequence ID" value="KAH3665533.1"/>
    <property type="molecule type" value="Genomic_DNA"/>
</dbReference>
<evidence type="ECO:0000256" key="3">
    <source>
        <dbReference type="ARBA" id="ARBA00022737"/>
    </source>
</evidence>
<keyword evidence="3" id="KW-0677">Repeat</keyword>
<dbReference type="Gene3D" id="3.30.160.60">
    <property type="entry name" value="Classic Zinc Finger"/>
    <property type="match status" value="2"/>
</dbReference>
<evidence type="ECO:0000256" key="7">
    <source>
        <dbReference type="PROSITE-ProRule" id="PRU00042"/>
    </source>
</evidence>